<sequence>MTVRYYVYISDSKVDMLLSQIDPDFGRRSTTEAGVSVKLFSVRRSVEAPAPDRTAKLERVLRHLEETGQTGSVDDPGPYFRGSLPMQWGPLNGENGGSLVYFGGRTEQTVLGLGGASGHVLGASAPQAQEFAPSSVPTLLAGLASAFAADSAEMPAEESSLAWVHTAGRLLRGPRQQVEFVARRLLSGPSPYPELDARPGMRVLLGSPLYVALAD</sequence>
<dbReference type="InterPro" id="IPR054284">
    <property type="entry name" value="DUF7019"/>
</dbReference>
<proteinExistence type="predicted"/>
<reference evidence="1 2" key="1">
    <citation type="submission" date="2015-10" db="EMBL/GenBank/DDBJ databases">
        <title>Draft genome sequence of Streptomyces corchorusii DSM 40340, type strain for the species Streptomyces corchorusii.</title>
        <authorList>
            <person name="Ruckert C."/>
            <person name="Winkler A."/>
            <person name="Kalinowski J."/>
            <person name="Kampfer P."/>
            <person name="Glaeser S."/>
        </authorList>
    </citation>
    <scope>NUCLEOTIDE SEQUENCE [LARGE SCALE GENOMIC DNA]</scope>
    <source>
        <strain evidence="1 2">DSM 40340</strain>
    </source>
</reference>
<gene>
    <name evidence="1" type="ORF">AQJ11_14530</name>
</gene>
<dbReference type="Pfam" id="PF22880">
    <property type="entry name" value="DUF7019"/>
    <property type="match status" value="1"/>
</dbReference>
<comment type="caution">
    <text evidence="1">The sequence shown here is derived from an EMBL/GenBank/DDBJ whole genome shotgun (WGS) entry which is preliminary data.</text>
</comment>
<dbReference type="NCBIfam" id="NF040893">
    <property type="entry name" value="SAVMC3_10250"/>
    <property type="match status" value="1"/>
</dbReference>
<organism evidence="1 2">
    <name type="scientific">Streptomyces corchorusii</name>
    <name type="common">Streptomyces chibaensis</name>
    <dbReference type="NCBI Taxonomy" id="1903"/>
    <lineage>
        <taxon>Bacteria</taxon>
        <taxon>Bacillati</taxon>
        <taxon>Actinomycetota</taxon>
        <taxon>Actinomycetes</taxon>
        <taxon>Kitasatosporales</taxon>
        <taxon>Streptomycetaceae</taxon>
        <taxon>Streptomyces</taxon>
    </lineage>
</organism>
<dbReference type="Proteomes" id="UP000053398">
    <property type="component" value="Unassembled WGS sequence"/>
</dbReference>
<protein>
    <submittedName>
        <fullName evidence="1">Uncharacterized protein</fullName>
    </submittedName>
</protein>
<accession>A0A101QDJ5</accession>
<dbReference type="AlphaFoldDB" id="A0A101QDJ5"/>
<evidence type="ECO:0000313" key="2">
    <source>
        <dbReference type="Proteomes" id="UP000053398"/>
    </source>
</evidence>
<name>A0A101QDJ5_STRCK</name>
<keyword evidence="2" id="KW-1185">Reference proteome</keyword>
<dbReference type="EMBL" id="LMWP01000016">
    <property type="protein sequence ID" value="KUN27825.1"/>
    <property type="molecule type" value="Genomic_DNA"/>
</dbReference>
<evidence type="ECO:0000313" key="1">
    <source>
        <dbReference type="EMBL" id="KUN27825.1"/>
    </source>
</evidence>
<dbReference type="RefSeq" id="WP_014670503.1">
    <property type="nucleotide sequence ID" value="NZ_KQ948355.1"/>
</dbReference>